<accession>A0A2H0KGP7</accession>
<dbReference type="Proteomes" id="UP000231371">
    <property type="component" value="Unassembled WGS sequence"/>
</dbReference>
<protein>
    <submittedName>
        <fullName evidence="1">Uncharacterized protein</fullName>
    </submittedName>
</protein>
<comment type="caution">
    <text evidence="1">The sequence shown here is derived from an EMBL/GenBank/DDBJ whole genome shotgun (WGS) entry which is preliminary data.</text>
</comment>
<dbReference type="AlphaFoldDB" id="A0A2H0KGP7"/>
<dbReference type="EMBL" id="PCVI01000010">
    <property type="protein sequence ID" value="PIQ70421.1"/>
    <property type="molecule type" value="Genomic_DNA"/>
</dbReference>
<evidence type="ECO:0000313" key="2">
    <source>
        <dbReference type="Proteomes" id="UP000231371"/>
    </source>
</evidence>
<proteinExistence type="predicted"/>
<gene>
    <name evidence="1" type="ORF">COV89_00530</name>
</gene>
<sequence>MLRVESGQSLGGRCWVSPGGRPVAWIDKRMEGGEWGLECSVGRLSGRTLRSVFYCGEFPVAEMTDVVDDNGILVHQLRPVGEVASVEIPQEVMNELSGWTKLEDSDLLGDQIRQTCEQLGVDGSCRRAVGLLVYLLREGWIKV</sequence>
<evidence type="ECO:0000313" key="1">
    <source>
        <dbReference type="EMBL" id="PIQ70421.1"/>
    </source>
</evidence>
<reference evidence="1 2" key="1">
    <citation type="submission" date="2017-09" db="EMBL/GenBank/DDBJ databases">
        <title>Depth-based differentiation of microbial function through sediment-hosted aquifers and enrichment of novel symbionts in the deep terrestrial subsurface.</title>
        <authorList>
            <person name="Probst A.J."/>
            <person name="Ladd B."/>
            <person name="Jarett J.K."/>
            <person name="Geller-Mcgrath D.E."/>
            <person name="Sieber C.M."/>
            <person name="Emerson J.B."/>
            <person name="Anantharaman K."/>
            <person name="Thomas B.C."/>
            <person name="Malmstrom R."/>
            <person name="Stieglmeier M."/>
            <person name="Klingl A."/>
            <person name="Woyke T."/>
            <person name="Ryan C.M."/>
            <person name="Banfield J.F."/>
        </authorList>
    </citation>
    <scope>NUCLEOTIDE SEQUENCE [LARGE SCALE GENOMIC DNA]</scope>
    <source>
        <strain evidence="1">CG11_big_fil_rev_8_21_14_0_20_40_12</strain>
    </source>
</reference>
<name>A0A2H0KGP7_9BACT</name>
<organism evidence="1 2">
    <name type="scientific">Candidatus Shapirobacteria bacterium CG11_big_fil_rev_8_21_14_0_20_40_12</name>
    <dbReference type="NCBI Taxonomy" id="1974889"/>
    <lineage>
        <taxon>Bacteria</taxon>
        <taxon>Candidatus Shapironibacteriota</taxon>
    </lineage>
</organism>